<gene>
    <name evidence="5" type="ORF">A2735_00800</name>
</gene>
<dbReference type="PROSITE" id="PS00143">
    <property type="entry name" value="INSULINASE"/>
    <property type="match status" value="1"/>
</dbReference>
<reference evidence="5 6" key="1">
    <citation type="journal article" date="2016" name="Nat. Commun.">
        <title>Thousands of microbial genomes shed light on interconnected biogeochemical processes in an aquifer system.</title>
        <authorList>
            <person name="Anantharaman K."/>
            <person name="Brown C.T."/>
            <person name="Hug L.A."/>
            <person name="Sharon I."/>
            <person name="Castelle C.J."/>
            <person name="Probst A.J."/>
            <person name="Thomas B.C."/>
            <person name="Singh A."/>
            <person name="Wilkins M.J."/>
            <person name="Karaoz U."/>
            <person name="Brodie E.L."/>
            <person name="Williams K.H."/>
            <person name="Hubbard S.S."/>
            <person name="Banfield J.F."/>
        </authorList>
    </citation>
    <scope>NUCLEOTIDE SEQUENCE [LARGE SCALE GENOMIC DNA]</scope>
</reference>
<evidence type="ECO:0000259" key="3">
    <source>
        <dbReference type="Pfam" id="PF00675"/>
    </source>
</evidence>
<dbReference type="InterPro" id="IPR050361">
    <property type="entry name" value="MPP/UQCRC_Complex"/>
</dbReference>
<dbReference type="InterPro" id="IPR007863">
    <property type="entry name" value="Peptidase_M16_C"/>
</dbReference>
<dbReference type="GO" id="GO:0004222">
    <property type="term" value="F:metalloendopeptidase activity"/>
    <property type="evidence" value="ECO:0007669"/>
    <property type="project" value="InterPro"/>
</dbReference>
<dbReference type="GO" id="GO:0046872">
    <property type="term" value="F:metal ion binding"/>
    <property type="evidence" value="ECO:0007669"/>
    <property type="project" value="InterPro"/>
</dbReference>
<organism evidence="5 6">
    <name type="scientific">Candidatus Yanofskybacteria bacterium RIFCSPHIGHO2_01_FULL_41_21</name>
    <dbReference type="NCBI Taxonomy" id="1802660"/>
    <lineage>
        <taxon>Bacteria</taxon>
        <taxon>Candidatus Yanofskyibacteriota</taxon>
    </lineage>
</organism>
<dbReference type="InterPro" id="IPR011249">
    <property type="entry name" value="Metalloenz_LuxS/M16"/>
</dbReference>
<evidence type="ECO:0008006" key="7">
    <source>
        <dbReference type="Google" id="ProtNLM"/>
    </source>
</evidence>
<dbReference type="SUPFAM" id="SSF63411">
    <property type="entry name" value="LuxS/MPP-like metallohydrolase"/>
    <property type="match status" value="2"/>
</dbReference>
<feature type="domain" description="Peptidase M16 C-terminal" evidence="4">
    <location>
        <begin position="172"/>
        <end position="345"/>
    </location>
</feature>
<proteinExistence type="inferred from homology"/>
<evidence type="ECO:0000256" key="2">
    <source>
        <dbReference type="RuleBase" id="RU004447"/>
    </source>
</evidence>
<dbReference type="Pfam" id="PF05193">
    <property type="entry name" value="Peptidase_M16_C"/>
    <property type="match status" value="1"/>
</dbReference>
<dbReference type="Pfam" id="PF00675">
    <property type="entry name" value="Peptidase_M16"/>
    <property type="match status" value="1"/>
</dbReference>
<feature type="domain" description="Peptidase M16 N-terminal" evidence="3">
    <location>
        <begin position="24"/>
        <end position="164"/>
    </location>
</feature>
<dbReference type="InterPro" id="IPR011765">
    <property type="entry name" value="Pept_M16_N"/>
</dbReference>
<dbReference type="EMBL" id="MGJA01000005">
    <property type="protein sequence ID" value="OGM97963.1"/>
    <property type="molecule type" value="Genomic_DNA"/>
</dbReference>
<evidence type="ECO:0000259" key="4">
    <source>
        <dbReference type="Pfam" id="PF05193"/>
    </source>
</evidence>
<comment type="caution">
    <text evidence="5">The sequence shown here is derived from an EMBL/GenBank/DDBJ whole genome shotgun (WGS) entry which is preliminary data.</text>
</comment>
<comment type="similarity">
    <text evidence="1 2">Belongs to the peptidase M16 family.</text>
</comment>
<evidence type="ECO:0000256" key="1">
    <source>
        <dbReference type="ARBA" id="ARBA00007261"/>
    </source>
</evidence>
<dbReference type="GO" id="GO:0006508">
    <property type="term" value="P:proteolysis"/>
    <property type="evidence" value="ECO:0007669"/>
    <property type="project" value="InterPro"/>
</dbReference>
<name>A0A1F8EAY0_9BACT</name>
<accession>A0A1F8EAY0</accession>
<dbReference type="InterPro" id="IPR001431">
    <property type="entry name" value="Pept_M16_Zn_BS"/>
</dbReference>
<evidence type="ECO:0000313" key="5">
    <source>
        <dbReference type="EMBL" id="OGM97963.1"/>
    </source>
</evidence>
<protein>
    <recommendedName>
        <fullName evidence="7">Peptidase M16</fullName>
    </recommendedName>
</protein>
<dbReference type="STRING" id="1802660.A2735_00800"/>
<dbReference type="PANTHER" id="PTHR11851:SF49">
    <property type="entry name" value="MITOCHONDRIAL-PROCESSING PEPTIDASE SUBUNIT ALPHA"/>
    <property type="match status" value="1"/>
</dbReference>
<dbReference type="PANTHER" id="PTHR11851">
    <property type="entry name" value="METALLOPROTEASE"/>
    <property type="match status" value="1"/>
</dbReference>
<evidence type="ECO:0000313" key="6">
    <source>
        <dbReference type="Proteomes" id="UP000178520"/>
    </source>
</evidence>
<dbReference type="Gene3D" id="3.30.830.10">
    <property type="entry name" value="Metalloenzyme, LuxS/M16 peptidase-like"/>
    <property type="match status" value="2"/>
</dbReference>
<dbReference type="Proteomes" id="UP000178520">
    <property type="component" value="Unassembled WGS sequence"/>
</dbReference>
<dbReference type="AlphaFoldDB" id="A0A1F8EAY0"/>
<sequence>MERTYNFQLDTFDSGLRLVTVPMQGTKTVTVMVMAGTGSKYETKDINGISHFLEHMMFKGTTKRPGPLDISRELDGIGAQYNAFTNKEMTAYYAKASSDKLDVVMDVVFDIYLNSKFEEAGIQTERHVVVEEINMYHDEPRWIVADTLEKLLYGDQPAGWSIAGGKETILGLKRQQFVDYFNSHYIASNTVISIAGDIDSVVVKEKVQKYFENIRQGSKVEKLAVTEKQSGSQVEIFNKATDQTHFILGFRAFNTYDDRKYPLGVLASILGGGMSSRLFSEVREKRGLGYYVSASLETQTDTGFFEVDAGVNNDRALEAVSVIMEELRKIKNDGVTEAELKRAIDRTIGGTALALEHSDFLAQNLGGSVLFENKILTPEDDLDKIKAVTLEDVRSVVDEIFKEDKLNLAIVGPFKDSEPFKKLLTL</sequence>